<dbReference type="Gene3D" id="3.60.10.10">
    <property type="entry name" value="Endonuclease/exonuclease/phosphatase"/>
    <property type="match status" value="1"/>
</dbReference>
<proteinExistence type="predicted"/>
<dbReference type="AlphaFoldDB" id="A0A6G0SUQ4"/>
<sequence>PKSEDSLQHKPNIVIGDYNSHSSSWAYKETNDDGEAVEIWAQGEDMVLIHDNKLPPSFNSGRWKKGYNLDLIFVKKVKCISRKHISRGYRTHHIPGLSSEIMDNYNTYINLFENNPFEEQTRNKGEELTNVIAQEKRNKWHELLNKTDMKHSSKKAWGLIKRLNSDPTSVNGLSNVAPNQIAHQLLLNAIAVQHDQFENVEEKLSTTLDILGNHYRRNYLKPNPSKMQVCVFHLRNRYTNPGEYASPVWGRSSHAKKLDVALKESCRLINGCLKNTPVKQLYILSEIAPPPIRRSTQANWERTKITADPRHPMYGITPQLPHAHYLSIDCSQTCTP</sequence>
<dbReference type="InterPro" id="IPR036691">
    <property type="entry name" value="Endo/exonu/phosph_ase_sf"/>
</dbReference>
<dbReference type="PANTHER" id="PTHR36688:SF1">
    <property type="entry name" value="ENDONUCLEASE_EXONUCLEASE_PHOSPHATASE DOMAIN-CONTAINING PROTEIN"/>
    <property type="match status" value="1"/>
</dbReference>
<feature type="non-terminal residue" evidence="1">
    <location>
        <position position="1"/>
    </location>
</feature>
<evidence type="ECO:0000313" key="1">
    <source>
        <dbReference type="EMBL" id="KAE9522120.1"/>
    </source>
</evidence>
<comment type="caution">
    <text evidence="1">The sequence shown here is derived from an EMBL/GenBank/DDBJ whole genome shotgun (WGS) entry which is preliminary data.</text>
</comment>
<dbReference type="PANTHER" id="PTHR36688">
    <property type="entry name" value="ENDO/EXONUCLEASE/PHOSPHATASE DOMAIN-CONTAINING PROTEIN"/>
    <property type="match status" value="1"/>
</dbReference>
<reference evidence="1 2" key="1">
    <citation type="submission" date="2019-08" db="EMBL/GenBank/DDBJ databases">
        <title>The genome of the soybean aphid Biotype 1, its phylome, world population structure and adaptation to the North American continent.</title>
        <authorList>
            <person name="Giordano R."/>
            <person name="Donthu R.K."/>
            <person name="Hernandez A.G."/>
            <person name="Wright C.L."/>
            <person name="Zimin A.V."/>
        </authorList>
    </citation>
    <scope>NUCLEOTIDE SEQUENCE [LARGE SCALE GENOMIC DNA]</scope>
    <source>
        <tissue evidence="1">Whole aphids</tissue>
    </source>
</reference>
<gene>
    <name evidence="1" type="ORF">AGLY_017464</name>
</gene>
<name>A0A6G0SUQ4_APHGL</name>
<organism evidence="1 2">
    <name type="scientific">Aphis glycines</name>
    <name type="common">Soybean aphid</name>
    <dbReference type="NCBI Taxonomy" id="307491"/>
    <lineage>
        <taxon>Eukaryota</taxon>
        <taxon>Metazoa</taxon>
        <taxon>Ecdysozoa</taxon>
        <taxon>Arthropoda</taxon>
        <taxon>Hexapoda</taxon>
        <taxon>Insecta</taxon>
        <taxon>Pterygota</taxon>
        <taxon>Neoptera</taxon>
        <taxon>Paraneoptera</taxon>
        <taxon>Hemiptera</taxon>
        <taxon>Sternorrhyncha</taxon>
        <taxon>Aphidomorpha</taxon>
        <taxon>Aphidoidea</taxon>
        <taxon>Aphididae</taxon>
        <taxon>Aphidini</taxon>
        <taxon>Aphis</taxon>
        <taxon>Aphis</taxon>
    </lineage>
</organism>
<dbReference type="SUPFAM" id="SSF56219">
    <property type="entry name" value="DNase I-like"/>
    <property type="match status" value="1"/>
</dbReference>
<evidence type="ECO:0008006" key="3">
    <source>
        <dbReference type="Google" id="ProtNLM"/>
    </source>
</evidence>
<dbReference type="EMBL" id="VYZN01001599">
    <property type="protein sequence ID" value="KAE9522120.1"/>
    <property type="molecule type" value="Genomic_DNA"/>
</dbReference>
<keyword evidence="2" id="KW-1185">Reference proteome</keyword>
<dbReference type="Proteomes" id="UP000475862">
    <property type="component" value="Unassembled WGS sequence"/>
</dbReference>
<evidence type="ECO:0000313" key="2">
    <source>
        <dbReference type="Proteomes" id="UP000475862"/>
    </source>
</evidence>
<protein>
    <recommendedName>
        <fullName evidence="3">Endonuclease/exonuclease/phosphatase domain-containing protein</fullName>
    </recommendedName>
</protein>
<dbReference type="InterPro" id="IPR052560">
    <property type="entry name" value="RdDP_mobile_element"/>
</dbReference>
<dbReference type="OrthoDB" id="409048at2759"/>
<accession>A0A6G0SUQ4</accession>